<dbReference type="SMART" id="SM00369">
    <property type="entry name" value="LRR_TYP"/>
    <property type="match status" value="16"/>
</dbReference>
<protein>
    <submittedName>
        <fullName evidence="3">Uncharacterized protein</fullName>
    </submittedName>
</protein>
<dbReference type="PANTHER" id="PTHR45712">
    <property type="entry name" value="AGAP008170-PA"/>
    <property type="match status" value="1"/>
</dbReference>
<dbReference type="InterPro" id="IPR003591">
    <property type="entry name" value="Leu-rich_rpt_typical-subtyp"/>
</dbReference>
<keyword evidence="4" id="KW-1185">Reference proteome</keyword>
<reference evidence="3" key="1">
    <citation type="submission" date="2020-06" db="EMBL/GenBank/DDBJ databases">
        <title>Draft genome of Bugula neritina, a colonial animal packing powerful symbionts and potential medicines.</title>
        <authorList>
            <person name="Rayko M."/>
        </authorList>
    </citation>
    <scope>NUCLEOTIDE SEQUENCE [LARGE SCALE GENOMIC DNA]</scope>
    <source>
        <strain evidence="3">Kwan_BN1</strain>
    </source>
</reference>
<keyword evidence="1" id="KW-0433">Leucine-rich repeat</keyword>
<keyword evidence="2" id="KW-0677">Repeat</keyword>
<comment type="caution">
    <text evidence="3">The sequence shown here is derived from an EMBL/GenBank/DDBJ whole genome shotgun (WGS) entry which is preliminary data.</text>
</comment>
<evidence type="ECO:0000313" key="4">
    <source>
        <dbReference type="Proteomes" id="UP000593567"/>
    </source>
</evidence>
<dbReference type="Pfam" id="PF13855">
    <property type="entry name" value="LRR_8"/>
    <property type="match status" value="3"/>
</dbReference>
<dbReference type="AlphaFoldDB" id="A0A7J7JRY0"/>
<dbReference type="PANTHER" id="PTHR45712:SF22">
    <property type="entry name" value="INSULIN-LIKE GROWTH FACTOR-BINDING PROTEIN COMPLEX ACID LABILE SUBUNIT"/>
    <property type="match status" value="1"/>
</dbReference>
<dbReference type="Pfam" id="PF13306">
    <property type="entry name" value="LRR_5"/>
    <property type="match status" value="1"/>
</dbReference>
<evidence type="ECO:0000256" key="1">
    <source>
        <dbReference type="ARBA" id="ARBA00022614"/>
    </source>
</evidence>
<dbReference type="SUPFAM" id="SSF52058">
    <property type="entry name" value="L domain-like"/>
    <property type="match status" value="2"/>
</dbReference>
<accession>A0A7J7JRY0</accession>
<dbReference type="Proteomes" id="UP000593567">
    <property type="component" value="Unassembled WGS sequence"/>
</dbReference>
<dbReference type="InterPro" id="IPR032675">
    <property type="entry name" value="LRR_dom_sf"/>
</dbReference>
<name>A0A7J7JRY0_BUGNE</name>
<evidence type="ECO:0000313" key="3">
    <source>
        <dbReference type="EMBL" id="KAF6028715.1"/>
    </source>
</evidence>
<dbReference type="EMBL" id="VXIV02001922">
    <property type="protein sequence ID" value="KAF6028715.1"/>
    <property type="molecule type" value="Genomic_DNA"/>
</dbReference>
<dbReference type="InterPro" id="IPR050333">
    <property type="entry name" value="SLRP"/>
</dbReference>
<gene>
    <name evidence="3" type="ORF">EB796_012966</name>
</gene>
<proteinExistence type="predicted"/>
<dbReference type="InterPro" id="IPR026906">
    <property type="entry name" value="LRR_5"/>
</dbReference>
<evidence type="ECO:0000256" key="2">
    <source>
        <dbReference type="ARBA" id="ARBA00022737"/>
    </source>
</evidence>
<dbReference type="OrthoDB" id="14563at2759"/>
<dbReference type="InterPro" id="IPR001611">
    <property type="entry name" value="Leu-rich_rpt"/>
</dbReference>
<organism evidence="3 4">
    <name type="scientific">Bugula neritina</name>
    <name type="common">Brown bryozoan</name>
    <name type="synonym">Sertularia neritina</name>
    <dbReference type="NCBI Taxonomy" id="10212"/>
    <lineage>
        <taxon>Eukaryota</taxon>
        <taxon>Metazoa</taxon>
        <taxon>Spiralia</taxon>
        <taxon>Lophotrochozoa</taxon>
        <taxon>Bryozoa</taxon>
        <taxon>Gymnolaemata</taxon>
        <taxon>Cheilostomatida</taxon>
        <taxon>Flustrina</taxon>
        <taxon>Buguloidea</taxon>
        <taxon>Bugulidae</taxon>
        <taxon>Bugula</taxon>
    </lineage>
</organism>
<dbReference type="Gene3D" id="3.80.10.10">
    <property type="entry name" value="Ribonuclease Inhibitor"/>
    <property type="match status" value="5"/>
</dbReference>
<sequence>MLNLYYNAFWDINQSLYELWVSDNSLVSFPHQVLFEQNYFSLSKIYAGDNSISDPLLYGVDGFPDDQGPLHKSRLRVWSKWNVTTPNIQVLHLDGNEITTLAEKAFCELKHLSELNLNGNSLTEETSSIPTDLFSCNPVLSMLDLGNNLIQYLPESITNNNSLLAISVLTLNYNKLTVIESNSFSNHSMLTDLHLENNLIVTIEDNAFPESLTILNLRSNQIDFTHTSTFAQLTNLLQLFLDDNRISIISPTTFQNCTSLSYLSMTSNRISWLNSSMFPDCTALDRFYVSNNEIAYLGDNTFSHLSSMYALDLGQNRLTELSKTSTDFHQISFTFLTLDNNMITSIQADTFNQTSATHIYFRNNKIAYIDSNAFIDCSISYLYLTGNSVKYLREYAFNTGTYSYIYLGYNEIRHVPSHSFYDISGNILDLSHNLITYVEEAAFKVSYSSVDLSNNGLADILGAMFNASSVTTLSLNDNGLSSLLPVTFVGLSVNVLNLQNNLLTQYPGPAISVLGLDIIDFTGNLISEIPDGSFDAETTMTSLILDSNQITHLQADLLDNAVSLQTVSIRDNQLTFIADGLFDSCDSLTNVDFSGNHLYHIPKIGGSDSIFLELTADFSGNPISTIAEDAFTSISMGSVSLDTASLQCGCAVYDSLLYPNITVDGAATCSYPPLTSGVSLLSSSWYKGDPTTITCAPFNLSYSQPSINVIDLNWSAYNESGVEIIDYTNYRFFVQCWTPLANGVDLNATVSGTANHTFSESEGVLDNTIYICVVHLGIGSGFSAASSPVNFVSLLDTRKNVSTELGDISLPIKYYDFSIHHVDFTGFPLTYTINSPTYVPSPFGAWLAISNMPSTDTFSDWFRYVEDMTFEFESTLVLKGVASEGAHRFSFTDFYPVDHMGWLDEGQTDCSGIPSNLGFTSAIRTGFVFQGNETISLSGGEMMWLYLNRKLVLQVFNEESDSVKICKHVNISRAAEQGGAVLTPQLGYVVGGACSITSDLPDEEVQLQLEIGERYHFTIFHVEREGCGSELLIDVTDFDFILDELEEPPRDYIVYIDEDFHVDGIIERIVLADSFSAGPPFQVNILRGNEAKHITMKNATSANEVAAAVPAPANYTYTTLSVSGVDVSFVECDGPAVIIPDGETQTLCF</sequence>